<dbReference type="SUPFAM" id="SSF81296">
    <property type="entry name" value="E set domains"/>
    <property type="match status" value="2"/>
</dbReference>
<feature type="domain" description="G8" evidence="11">
    <location>
        <begin position="477"/>
        <end position="597"/>
    </location>
</feature>
<keyword evidence="13" id="KW-1185">Reference proteome</keyword>
<keyword evidence="7" id="KW-1133">Transmembrane helix</keyword>
<dbReference type="InterPro" id="IPR011050">
    <property type="entry name" value="Pectin_lyase_fold/virulence"/>
</dbReference>
<feature type="domain" description="G8" evidence="11">
    <location>
        <begin position="1332"/>
        <end position="1460"/>
    </location>
</feature>
<dbReference type="InterPro" id="IPR019316">
    <property type="entry name" value="G8_domain"/>
</dbReference>
<dbReference type="CDD" id="cd00603">
    <property type="entry name" value="IPT_PCSR"/>
    <property type="match status" value="2"/>
</dbReference>
<evidence type="ECO:0000256" key="6">
    <source>
        <dbReference type="ARBA" id="ARBA00022729"/>
    </source>
</evidence>
<protein>
    <recommendedName>
        <fullName evidence="11">G8 domain-containing protein</fullName>
    </recommendedName>
</protein>
<dbReference type="Pfam" id="PF10162">
    <property type="entry name" value="G8"/>
    <property type="match status" value="2"/>
</dbReference>
<comment type="subcellular location">
    <subcellularLocation>
        <location evidence="2">Cell membrane</location>
    </subcellularLocation>
    <subcellularLocation>
        <location evidence="3">Cell projection</location>
    </subcellularLocation>
    <subcellularLocation>
        <location evidence="1">Membrane</location>
        <topology evidence="1">Single-pass membrane protein</topology>
    </subcellularLocation>
</comment>
<dbReference type="SUPFAM" id="SSF55797">
    <property type="entry name" value="PR-1-like"/>
    <property type="match status" value="1"/>
</dbReference>
<keyword evidence="8" id="KW-0472">Membrane</keyword>
<dbReference type="InterPro" id="IPR006626">
    <property type="entry name" value="PbH1"/>
</dbReference>
<reference evidence="12" key="1">
    <citation type="submission" date="2021-01" db="UniProtKB">
        <authorList>
            <consortium name="EnsemblMetazoa"/>
        </authorList>
    </citation>
    <scope>IDENTIFICATION</scope>
</reference>
<evidence type="ECO:0000256" key="1">
    <source>
        <dbReference type="ARBA" id="ARBA00004167"/>
    </source>
</evidence>
<dbReference type="SUPFAM" id="SSF51126">
    <property type="entry name" value="Pectin lyase-like"/>
    <property type="match status" value="1"/>
</dbReference>
<evidence type="ECO:0000256" key="10">
    <source>
        <dbReference type="ARBA" id="ARBA00023273"/>
    </source>
</evidence>
<dbReference type="PROSITE" id="PS51484">
    <property type="entry name" value="G8"/>
    <property type="match status" value="2"/>
</dbReference>
<dbReference type="OrthoDB" id="5956818at2759"/>
<dbReference type="SMART" id="SM00429">
    <property type="entry name" value="IPT"/>
    <property type="match status" value="3"/>
</dbReference>
<keyword evidence="6" id="KW-0732">Signal</keyword>
<dbReference type="InterPro" id="IPR055401">
    <property type="entry name" value="CEMIP_beta-hel_dom"/>
</dbReference>
<sequence>MQLQQDHSSTSIKYSMSATPWVQSVTPTVFNTADTEITIIGKNFGSNANKLTLNIGGTEITGGTITNDGAGTDTWKVNIPCFTAGDHTPQIYLDNQGDFHFENETTLTAQKKINSLSPSEGSVHGGQEVTITGYGFYPNDMKSDLYSVGSLTTLSAPSCSEVTVLLPAITPDGDQTAKTIRLFRKSNGKHLTQEAFRYRLSLTPSITAISPSAGKSDDSITFTGDFKGSGQSSDYTIQIGDSECDITASSTSSITCTLAQHPAGIHDVQVLTKGVGYTNATGHQVTYSLTVDAISPQITSGYGGGKEIDITGYGFSADWVIEVCGNVCEQIGNATISSLKCLAPVNDGYTTSTAEQICDVVVKQGGLTEKASDAYKYLLSETSTITDVSPRRAGTGGGVTMTITGTGFPTEKSDIEVTIDDVACTVVTSSTTEVTCTTQATTRTAMDVNVLLKVTNKGNAVPVNAKVDIVDVWSSKYSWGGNDPPKAGDFIVIRKGQTMLLDVDTPVLKFLLIQGGTFIFDRKDLHLQSEFIFITEGGRFEIGTEEEPFQENAKITIHGHVRSTELPVYGAKSIALRTGYLGLHGKHILHTWTKLSATANVGDTSIDLIFPVPGWKAGDEIVIASTSKSLRENEVRFITSLSNDNQTIHFTEPLEYMHVSIVQNFEGWHEPVETRGEVGLLTRNVRIMGSQDDTWNQAIEPCEAEFDADQFARQTCFSGRFGEERGSNEFGVQIMIHSDQKDEGLAVAHFNHIEITHAGQAFRLGRYPIHFHMEGDVRESYVKGCAIHRSFNRAVTMHHIHNLVVERNVIYDILGNAYFMEDGIETGNVVRYNLAVWVKPSSSTLNVDITPASYWVTNANNTVSHNAAAGGSHFGYWYQMFEHPDGPSFDENICPRNVPMLDGEFKNNTAHSFGRYGLWVFPIFHPKVGGHCDSVEHEPAHFYSLIGWNNMRAAECVECGSVRFVNFVSLDSDVAGVEYIDAASQESPWGGATIQDSLIVGHSELTSMGSFQVLTSDQQICTKHGIWTGFSARLTIKNVTFVNFNNENCTTFGTCAHCKTNDGTSITHTEQLNFIDSPNRFSFPFIHSALYVDLDGTLTDGGSAGNTILPTSGYLDPSKCAEYPAGNFGPANASICSDMKFGRIFFNNLLPESINEKDAILETPYGKDIVPFRKKSTFKPSALGYVTFLPLNLENVYLSFDNSSHLNNLTYRMWVKEVFDGDYAIVKTRHKQTPDHFSTNEAKMTNDTGVEPTYADHEHGDWHFDDDSKIMSYLVSGKGLNQSYPEDRMINYNVYNCFWENCNIPTPPPVPTGRPENSKSWSIGPDWAGTSSEYGGHGGVVPADNTDIMIQADWWMVFDMDQKVVVNKMYVYGVLEFDPEADRHLEASVIIVTGFNGGLQAGYPDKPFPHNLVISLAGDHDSEEVPIASDLMLGSKALGIFAMSNLHGKPKNVYWTYLKTTVAAGTNSIVLTEAPDWLIGDEIIITTTNMEPRNTEKFTITGIDGDTVTLNKNTLYSHTAYQETINGYDVHMTAKVGLLTRNIRIEGVDSPTGSLTTQSFGCRVLVGFAPAPGGLSYTGKAVFENVQFSHCGQLGHTEDYDPRYSLAFLRVGDNGDQSLVKGCAFNDGYNTGIGAYGSNGIRIENNVIYHGVNELVELEGDAHVFNHNLVAMAFAESTFKRDTPFSAKENIKWFAAVDMYRTTNLTMIGNSIAGSEKNGIHAPLVDCSSSLSRIRDNEVHSALHGVRNNRKAAQSCLKFESYKVWKVFDFGFYLWPNQSVLIKDSIVADNKISVFANVAGPNVIKHEYADHKITFENMLFVGQTDNFDCEKDNAAPFNAAFHSDSRSPRAAEGGNIGILSSCFAGAAATGPPMRWEDPMTYPSTKGLNEWKNVTFAKFQSDCSSTSTGKNVVWKINKHYMDIFHPITASQTTLIDVDEEAKIEHLQVTLSKVDPSDCVDMDCDGRRKVVITDLDKTFFGQQVGTTLISKSEVEWSGDGYSGNERYGLGNFRIPKTMISNMDGTRIDPETKYPKKGIVRGMSGQTEQCSFDEKFNAYLCDGFNYKFFIIESMDHDTETRRLSPVGVASQGYIDLINGPQDHGWCHGYTCQERLSKFESVVATGLHYEVHMTSYNPQNTRLWLLNSEPTDIISIEVFYAKPERIDVYRNGLYIAPTNGEYSGSSFNLLPKNPNNPDEFKPTMSSYNGANWFDDDTQLLYVIIKGDEPVELKVQPVIQLRFQASTAAVSIDDFFKENLVNNIAALLGIPSSRVKFMEVISASRKRRDTDGDSVTLVLEVVEEPKITNVTSANSTYSEESFNEMERITSAATIMVQTGTLAAAANLEITSLSVTAPEPIRQDPTGGVRATNETNQVLNGTLRFDQTQSTTPIVQTLTFDIPSTMSIYNTPSTTISEGRAFDVPTVLRTFTSDNEWVQNLGTVKDPWVVEATLSGGDADAKLVGTTRVSAIDGQFNFTDLSISHPGSGYQITYTIVLPANATPPAITSSPITVIERQLKYDVQFDIATSYQYAPVRNSPVITVQDIADSAVVNTGWAGRKWIAKAELIHNGQSSSAIHGTTEVEFVDGVATLDDVRVDLSGSNFQLKLSVYTVPSSSYSHESTSLLFSVQPRQMSNATSTEDICLRSVNTRRFLFNAQEVQWEPSFASAAQTVAETLESTNATAPFTVDPCYIAAALPLDQSPTCENALEALFENADRAKLTFLQIVWKPVTLFGIGMKNDTANNKIYFVARFDQCADAAKISTYVGNRKDVSEMKELLKEPDNEPQSAGQCYIDIAPAQLEAAYQNFRYTKVEFFIKQIAQYAESVPTKSPDQYTRNELDSGTDGIWQCGIMEDLDGVTGTFRCGGECSSNGTTRKRRAISNTPLTSDATYVTFTIVYFNGDTAIVSSWYDPQTTQPPQGAGFCLRPKDCGCPDVPEVDMTTINTNMTYYGVNDTAVNTSIAYMSTWDTASIKLLCKESKCDQAALQTAIDEIGANITDISASIDAINLARNSLQKVIDCKANSGYRDDLFDHYEGLCKRKVFIQQVYDDLMIKKTILQKEKMRCFNRSWLRTVLEDMWHKV</sequence>
<dbReference type="InterPro" id="IPR012334">
    <property type="entry name" value="Pectin_lyas_fold"/>
</dbReference>
<dbReference type="Proteomes" id="UP000594262">
    <property type="component" value="Unplaced"/>
</dbReference>
<evidence type="ECO:0000256" key="2">
    <source>
        <dbReference type="ARBA" id="ARBA00004236"/>
    </source>
</evidence>
<evidence type="ECO:0000256" key="8">
    <source>
        <dbReference type="ARBA" id="ARBA00023136"/>
    </source>
</evidence>
<dbReference type="CDD" id="cd00102">
    <property type="entry name" value="IPT"/>
    <property type="match status" value="1"/>
</dbReference>
<dbReference type="InterPro" id="IPR002909">
    <property type="entry name" value="IPT_dom"/>
</dbReference>
<dbReference type="Pfam" id="PF01833">
    <property type="entry name" value="TIG"/>
    <property type="match status" value="5"/>
</dbReference>
<evidence type="ECO:0000259" key="11">
    <source>
        <dbReference type="PROSITE" id="PS51484"/>
    </source>
</evidence>
<evidence type="ECO:0000256" key="9">
    <source>
        <dbReference type="ARBA" id="ARBA00023180"/>
    </source>
</evidence>
<dbReference type="SMART" id="SM01225">
    <property type="entry name" value="G8"/>
    <property type="match status" value="2"/>
</dbReference>
<organism evidence="12 13">
    <name type="scientific">Clytia hemisphaerica</name>
    <dbReference type="NCBI Taxonomy" id="252671"/>
    <lineage>
        <taxon>Eukaryota</taxon>
        <taxon>Metazoa</taxon>
        <taxon>Cnidaria</taxon>
        <taxon>Hydrozoa</taxon>
        <taxon>Hydroidolina</taxon>
        <taxon>Leptothecata</taxon>
        <taxon>Obeliida</taxon>
        <taxon>Clytiidae</taxon>
        <taxon>Clytia</taxon>
    </lineage>
</organism>
<evidence type="ECO:0000256" key="5">
    <source>
        <dbReference type="ARBA" id="ARBA00022692"/>
    </source>
</evidence>
<keyword evidence="9" id="KW-0325">Glycoprotein</keyword>
<dbReference type="Pfam" id="PF24606">
    <property type="entry name" value="CEMIP_beta-hel"/>
    <property type="match status" value="2"/>
</dbReference>
<dbReference type="InterPro" id="IPR014756">
    <property type="entry name" value="Ig_E-set"/>
</dbReference>
<keyword evidence="10" id="KW-0966">Cell projection</keyword>
<accession>A0A7M5XJA2</accession>
<proteinExistence type="predicted"/>
<evidence type="ECO:0000313" key="13">
    <source>
        <dbReference type="Proteomes" id="UP000594262"/>
    </source>
</evidence>
<dbReference type="PANTHER" id="PTHR46769">
    <property type="entry name" value="POLYCYSTIC KIDNEY AND HEPATIC DISEASE 1 (AUTOSOMAL RECESSIVE)-LIKE 1"/>
    <property type="match status" value="1"/>
</dbReference>
<dbReference type="InterPro" id="IPR013783">
    <property type="entry name" value="Ig-like_fold"/>
</dbReference>
<evidence type="ECO:0000313" key="12">
    <source>
        <dbReference type="EnsemblMetazoa" id="CLYHEMP023877.1"/>
    </source>
</evidence>
<dbReference type="EnsemblMetazoa" id="CLYHEMT023877.1">
    <property type="protein sequence ID" value="CLYHEMP023877.1"/>
    <property type="gene ID" value="CLYHEMG023877"/>
</dbReference>
<evidence type="ECO:0000256" key="7">
    <source>
        <dbReference type="ARBA" id="ARBA00022989"/>
    </source>
</evidence>
<evidence type="ECO:0000256" key="3">
    <source>
        <dbReference type="ARBA" id="ARBA00004316"/>
    </source>
</evidence>
<dbReference type="Gene3D" id="2.60.40.10">
    <property type="entry name" value="Immunoglobulins"/>
    <property type="match status" value="4"/>
</dbReference>
<dbReference type="InterPro" id="IPR052387">
    <property type="entry name" value="Fibrocystin"/>
</dbReference>
<dbReference type="Gene3D" id="2.160.20.10">
    <property type="entry name" value="Single-stranded right-handed beta-helix, Pectin lyase-like"/>
    <property type="match status" value="1"/>
</dbReference>
<keyword evidence="5" id="KW-0812">Transmembrane</keyword>
<keyword evidence="4" id="KW-1003">Cell membrane</keyword>
<dbReference type="GO" id="GO:0042995">
    <property type="term" value="C:cell projection"/>
    <property type="evidence" value="ECO:0007669"/>
    <property type="project" value="UniProtKB-SubCell"/>
</dbReference>
<evidence type="ECO:0000256" key="4">
    <source>
        <dbReference type="ARBA" id="ARBA00022475"/>
    </source>
</evidence>
<dbReference type="GO" id="GO:0005886">
    <property type="term" value="C:plasma membrane"/>
    <property type="evidence" value="ECO:0007669"/>
    <property type="project" value="UniProtKB-SubCell"/>
</dbReference>
<dbReference type="InterPro" id="IPR035940">
    <property type="entry name" value="CAP_sf"/>
</dbReference>
<name>A0A7M5XJA2_9CNID</name>
<dbReference type="SMART" id="SM00710">
    <property type="entry name" value="PbH1"/>
    <property type="match status" value="7"/>
</dbReference>
<dbReference type="PANTHER" id="PTHR46769:SF2">
    <property type="entry name" value="FIBROCYSTIN-L ISOFORM 2 PRECURSOR-RELATED"/>
    <property type="match status" value="1"/>
</dbReference>